<dbReference type="PANTHER" id="PTHR43046">
    <property type="entry name" value="GDP-MANNOSE MANNOSYL HYDROLASE"/>
    <property type="match status" value="1"/>
</dbReference>
<keyword evidence="2" id="KW-0378">Hydrolase</keyword>
<dbReference type="Pfam" id="PF00293">
    <property type="entry name" value="NUDIX"/>
    <property type="match status" value="1"/>
</dbReference>
<dbReference type="CDD" id="cd04680">
    <property type="entry name" value="NUDIX_Hydrolase"/>
    <property type="match status" value="1"/>
</dbReference>
<dbReference type="InterPro" id="IPR015797">
    <property type="entry name" value="NUDIX_hydrolase-like_dom_sf"/>
</dbReference>
<evidence type="ECO:0000313" key="5">
    <source>
        <dbReference type="Proteomes" id="UP000051562"/>
    </source>
</evidence>
<comment type="cofactor">
    <cofactor evidence="1">
        <name>Mg(2+)</name>
        <dbReference type="ChEBI" id="CHEBI:18420"/>
    </cofactor>
</comment>
<dbReference type="InterPro" id="IPR000086">
    <property type="entry name" value="NUDIX_hydrolase_dom"/>
</dbReference>
<gene>
    <name evidence="4" type="ORF">ARD30_18795</name>
</gene>
<name>A0A0Q3M0S4_9HYPH</name>
<dbReference type="GO" id="GO:0016787">
    <property type="term" value="F:hydrolase activity"/>
    <property type="evidence" value="ECO:0007669"/>
    <property type="project" value="UniProtKB-KW"/>
</dbReference>
<organism evidence="4 5">
    <name type="scientific">Bosea thiooxidans</name>
    <dbReference type="NCBI Taxonomy" id="53254"/>
    <lineage>
        <taxon>Bacteria</taxon>
        <taxon>Pseudomonadati</taxon>
        <taxon>Pseudomonadota</taxon>
        <taxon>Alphaproteobacteria</taxon>
        <taxon>Hyphomicrobiales</taxon>
        <taxon>Boseaceae</taxon>
        <taxon>Bosea</taxon>
    </lineage>
</organism>
<proteinExistence type="predicted"/>
<dbReference type="AlphaFoldDB" id="A0A0Q3M0S4"/>
<reference evidence="4 5" key="1">
    <citation type="submission" date="2015-10" db="EMBL/GenBank/DDBJ databases">
        <title>Draft genome of Bosea thiooxidans.</title>
        <authorList>
            <person name="Wang X."/>
        </authorList>
    </citation>
    <scope>NUCLEOTIDE SEQUENCE [LARGE SCALE GENOMIC DNA]</scope>
    <source>
        <strain evidence="4 5">CGMCC 9174</strain>
    </source>
</reference>
<dbReference type="PANTHER" id="PTHR43046:SF14">
    <property type="entry name" value="MUTT_NUDIX FAMILY PROTEIN"/>
    <property type="match status" value="1"/>
</dbReference>
<dbReference type="Gene3D" id="3.90.79.10">
    <property type="entry name" value="Nucleoside Triphosphate Pyrophosphohydrolase"/>
    <property type="match status" value="1"/>
</dbReference>
<sequence length="148" mass="16551">MLGGLLHLYFRLVRGLTFGVRAAVLNERNEVFLVRHGYIPGWYLPGGGVEVGETMWDALERELAEEGNIAIKGPAILHGIFFNGRISRRDHVAVFVIRSFVVEGVRQPDREIAETGFFPLDRLPEGTTPATRRRLDEIIAGKPAAAEW</sequence>
<dbReference type="STRING" id="53254.SAMN05660750_00525"/>
<evidence type="ECO:0000256" key="2">
    <source>
        <dbReference type="ARBA" id="ARBA00022801"/>
    </source>
</evidence>
<dbReference type="PROSITE" id="PS00893">
    <property type="entry name" value="NUDIX_BOX"/>
    <property type="match status" value="1"/>
</dbReference>
<dbReference type="EMBL" id="LMAR01000051">
    <property type="protein sequence ID" value="KQK29281.1"/>
    <property type="molecule type" value="Genomic_DNA"/>
</dbReference>
<keyword evidence="5" id="KW-1185">Reference proteome</keyword>
<protein>
    <recommendedName>
        <fullName evidence="3">Nudix hydrolase domain-containing protein</fullName>
    </recommendedName>
</protein>
<evidence type="ECO:0000259" key="3">
    <source>
        <dbReference type="PROSITE" id="PS51462"/>
    </source>
</evidence>
<comment type="caution">
    <text evidence="4">The sequence shown here is derived from an EMBL/GenBank/DDBJ whole genome shotgun (WGS) entry which is preliminary data.</text>
</comment>
<evidence type="ECO:0000256" key="1">
    <source>
        <dbReference type="ARBA" id="ARBA00001946"/>
    </source>
</evidence>
<feature type="domain" description="Nudix hydrolase" evidence="3">
    <location>
        <begin position="15"/>
        <end position="140"/>
    </location>
</feature>
<accession>A0A0Q3M0S4</accession>
<dbReference type="PROSITE" id="PS51462">
    <property type="entry name" value="NUDIX"/>
    <property type="match status" value="1"/>
</dbReference>
<dbReference type="Proteomes" id="UP000051562">
    <property type="component" value="Unassembled WGS sequence"/>
</dbReference>
<dbReference type="InterPro" id="IPR020084">
    <property type="entry name" value="NUDIX_hydrolase_CS"/>
</dbReference>
<evidence type="ECO:0000313" key="4">
    <source>
        <dbReference type="EMBL" id="KQK29281.1"/>
    </source>
</evidence>
<dbReference type="SUPFAM" id="SSF55811">
    <property type="entry name" value="Nudix"/>
    <property type="match status" value="1"/>
</dbReference>